<sequence>MEENLRCWNFQYVTNVCMDWLSKTFRSSSSRFLEGEYHGAYREDTYWDYGQPISVDLWSGDNNEYVDRAIALFLSEKKHKRQKDAQLEKDELLAKAIRESLTINSPPYYEYGNIFQLYLSFLPLEFRIYASSGSEIGHGQYLSCMEGFWHPDCSRYHKCNELVVDHEFSISGDRSYHTSGYRVSFHPKCDVCNVFISQNVVGLIE</sequence>
<protein>
    <submittedName>
        <fullName evidence="1">Uncharacterized protein</fullName>
    </submittedName>
</protein>
<evidence type="ECO:0000313" key="2">
    <source>
        <dbReference type="Proteomes" id="UP001279734"/>
    </source>
</evidence>
<accession>A0AAD3SKQ2</accession>
<dbReference type="CDD" id="cd09396">
    <property type="entry name" value="LIM_DA1"/>
    <property type="match status" value="1"/>
</dbReference>
<dbReference type="Proteomes" id="UP001279734">
    <property type="component" value="Unassembled WGS sequence"/>
</dbReference>
<dbReference type="PANTHER" id="PTHR24209">
    <property type="entry name" value="PROTEIN DA1-RELATED 2"/>
    <property type="match status" value="1"/>
</dbReference>
<proteinExistence type="predicted"/>
<organism evidence="1 2">
    <name type="scientific">Nepenthes gracilis</name>
    <name type="common">Slender pitcher plant</name>
    <dbReference type="NCBI Taxonomy" id="150966"/>
    <lineage>
        <taxon>Eukaryota</taxon>
        <taxon>Viridiplantae</taxon>
        <taxon>Streptophyta</taxon>
        <taxon>Embryophyta</taxon>
        <taxon>Tracheophyta</taxon>
        <taxon>Spermatophyta</taxon>
        <taxon>Magnoliopsida</taxon>
        <taxon>eudicotyledons</taxon>
        <taxon>Gunneridae</taxon>
        <taxon>Pentapetalae</taxon>
        <taxon>Caryophyllales</taxon>
        <taxon>Nepenthaceae</taxon>
        <taxon>Nepenthes</taxon>
    </lineage>
</organism>
<evidence type="ECO:0000313" key="1">
    <source>
        <dbReference type="EMBL" id="GMH12347.1"/>
    </source>
</evidence>
<dbReference type="GO" id="GO:0043130">
    <property type="term" value="F:ubiquitin binding"/>
    <property type="evidence" value="ECO:0007669"/>
    <property type="project" value="TreeGrafter"/>
</dbReference>
<keyword evidence="2" id="KW-1185">Reference proteome</keyword>
<name>A0AAD3SKQ2_NEPGR</name>
<dbReference type="EMBL" id="BSYO01000011">
    <property type="protein sequence ID" value="GMH12347.1"/>
    <property type="molecule type" value="Genomic_DNA"/>
</dbReference>
<gene>
    <name evidence="1" type="ORF">Nepgr_014188</name>
</gene>
<dbReference type="InterPro" id="IPR045218">
    <property type="entry name" value="DA1-like"/>
</dbReference>
<dbReference type="AlphaFoldDB" id="A0AAD3SKQ2"/>
<dbReference type="Gene3D" id="2.10.110.10">
    <property type="entry name" value="Cysteine Rich Protein"/>
    <property type="match status" value="1"/>
</dbReference>
<reference evidence="1" key="1">
    <citation type="submission" date="2023-05" db="EMBL/GenBank/DDBJ databases">
        <title>Nepenthes gracilis genome sequencing.</title>
        <authorList>
            <person name="Fukushima K."/>
        </authorList>
    </citation>
    <scope>NUCLEOTIDE SEQUENCE</scope>
    <source>
        <strain evidence="1">SING2019-196</strain>
    </source>
</reference>
<dbReference type="PANTHER" id="PTHR24209:SF25">
    <property type="entry name" value="PROTEIN DA1-RELATED 1"/>
    <property type="match status" value="1"/>
</dbReference>
<comment type="caution">
    <text evidence="1">The sequence shown here is derived from an EMBL/GenBank/DDBJ whole genome shotgun (WGS) entry which is preliminary data.</text>
</comment>